<dbReference type="GO" id="GO:0005829">
    <property type="term" value="C:cytosol"/>
    <property type="evidence" value="ECO:0007669"/>
    <property type="project" value="TreeGrafter"/>
</dbReference>
<dbReference type="PANTHER" id="PTHR23077">
    <property type="entry name" value="AAA-FAMILY ATPASE"/>
    <property type="match status" value="1"/>
</dbReference>
<dbReference type="SUPFAM" id="SSF52540">
    <property type="entry name" value="P-loop containing nucleoside triphosphate hydrolases"/>
    <property type="match status" value="2"/>
</dbReference>
<dbReference type="InterPro" id="IPR021109">
    <property type="entry name" value="Peptidase_aspartic_dom_sf"/>
</dbReference>
<keyword evidence="3" id="KW-1185">Reference proteome</keyword>
<dbReference type="InterPro" id="IPR003959">
    <property type="entry name" value="ATPase_AAA_core"/>
</dbReference>
<proteinExistence type="predicted"/>
<protein>
    <submittedName>
        <fullName evidence="2">Spermatogenesis-associated protein 5-like</fullName>
    </submittedName>
</protein>
<organism evidence="2 3">
    <name type="scientific">Argiope bruennichi</name>
    <name type="common">Wasp spider</name>
    <name type="synonym">Aranea bruennichi</name>
    <dbReference type="NCBI Taxonomy" id="94029"/>
    <lineage>
        <taxon>Eukaryota</taxon>
        <taxon>Metazoa</taxon>
        <taxon>Ecdysozoa</taxon>
        <taxon>Arthropoda</taxon>
        <taxon>Chelicerata</taxon>
        <taxon>Arachnida</taxon>
        <taxon>Araneae</taxon>
        <taxon>Araneomorphae</taxon>
        <taxon>Entelegynae</taxon>
        <taxon>Araneoidea</taxon>
        <taxon>Araneidae</taxon>
        <taxon>Argiope</taxon>
    </lineage>
</organism>
<dbReference type="AlphaFoldDB" id="A0A8T0G006"/>
<dbReference type="SMART" id="SM00382">
    <property type="entry name" value="AAA"/>
    <property type="match status" value="2"/>
</dbReference>
<dbReference type="GO" id="GO:0016887">
    <property type="term" value="F:ATP hydrolysis activity"/>
    <property type="evidence" value="ECO:0007669"/>
    <property type="project" value="InterPro"/>
</dbReference>
<dbReference type="GO" id="GO:0030970">
    <property type="term" value="P:retrograde protein transport, ER to cytosol"/>
    <property type="evidence" value="ECO:0007669"/>
    <property type="project" value="TreeGrafter"/>
</dbReference>
<dbReference type="Pfam" id="PF17862">
    <property type="entry name" value="AAA_lid_3"/>
    <property type="match status" value="1"/>
</dbReference>
<dbReference type="InterPro" id="IPR050168">
    <property type="entry name" value="AAA_ATPase_domain"/>
</dbReference>
<dbReference type="Gene3D" id="1.10.8.60">
    <property type="match status" value="2"/>
</dbReference>
<feature type="domain" description="AAA+ ATPase" evidence="1">
    <location>
        <begin position="932"/>
        <end position="1100"/>
    </location>
</feature>
<dbReference type="Gene3D" id="3.40.50.300">
    <property type="entry name" value="P-loop containing nucleotide triphosphate hydrolases"/>
    <property type="match status" value="2"/>
</dbReference>
<dbReference type="GO" id="GO:0005524">
    <property type="term" value="F:ATP binding"/>
    <property type="evidence" value="ECO:0007669"/>
    <property type="project" value="InterPro"/>
</dbReference>
<dbReference type="InterPro" id="IPR041569">
    <property type="entry name" value="AAA_lid_3"/>
</dbReference>
<feature type="domain" description="AAA+ ATPase" evidence="1">
    <location>
        <begin position="670"/>
        <end position="800"/>
    </location>
</feature>
<dbReference type="GO" id="GO:0071897">
    <property type="term" value="P:DNA biosynthetic process"/>
    <property type="evidence" value="ECO:0007669"/>
    <property type="project" value="UniProtKB-ARBA"/>
</dbReference>
<dbReference type="Gene3D" id="2.40.70.10">
    <property type="entry name" value="Acid Proteases"/>
    <property type="match status" value="1"/>
</dbReference>
<evidence type="ECO:0000259" key="1">
    <source>
        <dbReference type="SMART" id="SM00382"/>
    </source>
</evidence>
<reference evidence="2" key="2">
    <citation type="submission" date="2020-06" db="EMBL/GenBank/DDBJ databases">
        <authorList>
            <person name="Sheffer M."/>
        </authorList>
    </citation>
    <scope>NUCLEOTIDE SEQUENCE</scope>
</reference>
<dbReference type="SUPFAM" id="SSF50630">
    <property type="entry name" value="Acid proteases"/>
    <property type="match status" value="1"/>
</dbReference>
<dbReference type="InterPro" id="IPR027417">
    <property type="entry name" value="P-loop_NTPase"/>
</dbReference>
<dbReference type="Pfam" id="PF00004">
    <property type="entry name" value="AAA"/>
    <property type="match status" value="2"/>
</dbReference>
<dbReference type="CDD" id="cd00009">
    <property type="entry name" value="AAA"/>
    <property type="match status" value="1"/>
</dbReference>
<dbReference type="PROSITE" id="PS00674">
    <property type="entry name" value="AAA"/>
    <property type="match status" value="1"/>
</dbReference>
<dbReference type="PANTHER" id="PTHR23077:SF194">
    <property type="entry name" value="ATPASE FAMILY GENE 2 PROTEIN HOMOLOG B"/>
    <property type="match status" value="1"/>
</dbReference>
<accession>A0A8T0G006</accession>
<dbReference type="FunFam" id="3.40.50.300:FF:001921">
    <property type="entry name" value="AAA ATPase domain-containing protein"/>
    <property type="match status" value="1"/>
</dbReference>
<reference evidence="2" key="1">
    <citation type="journal article" date="2020" name="bioRxiv">
        <title>Chromosome-level reference genome of the European wasp spider Argiope bruennichi: a resource for studies on range expansion and evolutionary adaptation.</title>
        <authorList>
            <person name="Sheffer M.M."/>
            <person name="Hoppe A."/>
            <person name="Krehenwinkel H."/>
            <person name="Uhl G."/>
            <person name="Kuss A.W."/>
            <person name="Jensen L."/>
            <person name="Jensen C."/>
            <person name="Gillespie R.G."/>
            <person name="Hoff K.J."/>
            <person name="Prost S."/>
        </authorList>
    </citation>
    <scope>NUCLEOTIDE SEQUENCE</scope>
</reference>
<evidence type="ECO:0000313" key="2">
    <source>
        <dbReference type="EMBL" id="KAF8795149.1"/>
    </source>
</evidence>
<dbReference type="GO" id="GO:0031593">
    <property type="term" value="F:polyubiquitin modification-dependent protein binding"/>
    <property type="evidence" value="ECO:0007669"/>
    <property type="project" value="TreeGrafter"/>
</dbReference>
<evidence type="ECO:0000313" key="3">
    <source>
        <dbReference type="Proteomes" id="UP000807504"/>
    </source>
</evidence>
<dbReference type="Gene3D" id="3.10.10.10">
    <property type="entry name" value="HIV Type 1 Reverse Transcriptase, subunit A, domain 1"/>
    <property type="match status" value="1"/>
</dbReference>
<dbReference type="InterPro" id="IPR003960">
    <property type="entry name" value="ATPase_AAA_CS"/>
</dbReference>
<dbReference type="GO" id="GO:0097352">
    <property type="term" value="P:autophagosome maturation"/>
    <property type="evidence" value="ECO:0007669"/>
    <property type="project" value="TreeGrafter"/>
</dbReference>
<dbReference type="EMBL" id="JABXBU010000002">
    <property type="protein sequence ID" value="KAF8795149.1"/>
    <property type="molecule type" value="Genomic_DNA"/>
</dbReference>
<dbReference type="Proteomes" id="UP000807504">
    <property type="component" value="Unassembled WGS sequence"/>
</dbReference>
<dbReference type="GO" id="GO:0005634">
    <property type="term" value="C:nucleus"/>
    <property type="evidence" value="ECO:0007669"/>
    <property type="project" value="TreeGrafter"/>
</dbReference>
<gene>
    <name evidence="2" type="ORF">HNY73_003029</name>
</gene>
<sequence>MKPPSPYDVRHGREGEIRLHVICIVPFPAFLTGPQKKGTYSRLLFAGACREETAGNQETRPAIYYYGCSQPEYIKAKCPTSSPTEQRDRLALNFLTLQSISSPLALLDVNIAGLNVRAYADTGASKTVGGELLYSCLLKQGVTFRPTSITMTLVNGCRTKEAAFTAPVTFKTEKKVLTLDLPALPKAKGNRSLLGTDFLGKAGIVFDPKHKNWHFYGDQTRKIPFRKDIPVTLLRLVETVLDPESGREGLAKPQLSRLNQLLMKYQDTFNPEGEPTSYMEHRIDTGNAPPVATTLYRMSPARQEIFKKELKYLLDSGIIEECNSPYASSVVSYAPGDQVWVTTHQKSNKANKKTTKFTPRYDGPYIVTTQRSLTPYEVADPNNPNVPLGTYHSSAFRPYLESHANSQPVHPLRRRGLPYNKSPRDVTTHIFLCAFVHEGVDGIWPSDNALRNKGIACKIRDGADAYAQKCCIPSSILKDTSIKAFDVVIVNCGIYNYICRVFPLPVTDLENCITVESIVSFSSSSEAKPWRARTRTLLFPDDISVIKTTSFEKLQVKLVFEDEAQKLVANIESYQKIILTLLQHLIIKKNSIIDCRSQIFADLYHIHSIIISETFHDAEDCGRITKSSSIEIIESDTLEQLNLLKDFVNMELGGMNTAASLLDIYLIQNKYKSVIVLGPSGSGKSTLIKSFCKKKKSFLVLIDGMKDCNLTFDKCNEYVKQLSQSSFSFPGHPTILFIDHIDELASSNTKKRKQLINLVYLLKHLEKTNILVVAAAVQKELIHPSIANFFKRQVLLGIPTFDQRKEILTVLTKSTASDKLQFDKIAGLTPGFVASDLVQLTQEALKIKTDGFNIQRDDNKCSTNPILTTEDFEKALLSVSPSVLKTSEWSMKVKPVYWKDIGGMFKIKERLQLSIEMPLRHPELFKKVDLHCPRGVLLFGPPGCCKTTLARGLATECNANFFAANPSQIYSSYVGESEKNITQLFYQARLSSPSIIFLDELDSLVGFRDFGSKQQGVAEKVLSTLLNEMDGLGAKTHFGVNLNPETFQNSDSDEENDMSSKKQSYDEVIVVAATNRPDCIDDALLRPGRFDIILYVPAPNCEERQSILETLTNGMPLKEINLKNLADKTEHYTGADLKHLCNMAAMNALRENIQNAEYITEEHFLKALEHIKPSVSKEQIQMYEQLAIKYGPIISE</sequence>
<dbReference type="InterPro" id="IPR043502">
    <property type="entry name" value="DNA/RNA_pol_sf"/>
</dbReference>
<dbReference type="SUPFAM" id="SSF56672">
    <property type="entry name" value="DNA/RNA polymerases"/>
    <property type="match status" value="1"/>
</dbReference>
<dbReference type="InterPro" id="IPR003593">
    <property type="entry name" value="AAA+_ATPase"/>
</dbReference>
<dbReference type="GO" id="GO:0051228">
    <property type="term" value="P:mitotic spindle disassembly"/>
    <property type="evidence" value="ECO:0007669"/>
    <property type="project" value="TreeGrafter"/>
</dbReference>
<dbReference type="GO" id="GO:0034098">
    <property type="term" value="C:VCP-NPL4-UFD1 AAA ATPase complex"/>
    <property type="evidence" value="ECO:0007669"/>
    <property type="project" value="TreeGrafter"/>
</dbReference>
<comment type="caution">
    <text evidence="2">The sequence shown here is derived from an EMBL/GenBank/DDBJ whole genome shotgun (WGS) entry which is preliminary data.</text>
</comment>
<name>A0A8T0G006_ARGBR</name>